<accession>A0A1R0F7J0</accession>
<protein>
    <submittedName>
        <fullName evidence="7">Precorrin-6Y C5,15-methyltransferase (Decarboxylating)</fullName>
        <ecNumber evidence="7">2.1.1.132</ecNumber>
    </submittedName>
</protein>
<dbReference type="EMBL" id="LXYT01000003">
    <property type="protein sequence ID" value="OLY42928.1"/>
    <property type="molecule type" value="Genomic_DNA"/>
</dbReference>
<evidence type="ECO:0000256" key="2">
    <source>
        <dbReference type="ARBA" id="ARBA00022573"/>
    </source>
</evidence>
<comment type="pathway">
    <text evidence="1">Cofactor biosynthesis; adenosylcobalamin biosynthesis.</text>
</comment>
<dbReference type="GO" id="GO:0009236">
    <property type="term" value="P:cobalamin biosynthetic process"/>
    <property type="evidence" value="ECO:0007669"/>
    <property type="project" value="UniProtKB-UniPathway"/>
</dbReference>
<dbReference type="PANTHER" id="PTHR43182:SF1">
    <property type="entry name" value="COBALT-PRECORRIN-7 C(5)-METHYLTRANSFERASE"/>
    <property type="match status" value="1"/>
</dbReference>
<dbReference type="Proteomes" id="UP000187344">
    <property type="component" value="Unassembled WGS sequence"/>
</dbReference>
<dbReference type="InterPro" id="IPR014776">
    <property type="entry name" value="4pyrrole_Mease_sub2"/>
</dbReference>
<dbReference type="AlphaFoldDB" id="A0A1R0F7J0"/>
<sequence length="404" mass="44194">MNKKPWLTIIGIGDDGWNGLTRRQQDIITAAKYIFGGKRHLDFLPETLQAKLKPWPTPFSEGVSEIMALKGQSIVALVSGDPMFFGAGVTLLRYLPVDEVLVLPHPSSFSLAAARLGWALQDVDCLSINGRPIRTVIGHLQPSSRLIILCENKDSPALLAKVLTEQGFGASRMIVMEHLGGEKEKIRTQNADTFHLDECENLVLVAVQCIADNCDSGYPCYAALADKNFLNDGQLTKQDIRAVTMAHLAPKWGEVLWDVGAGSGSISIEWLRATKGARAYAIEKNSERQDIISKNADHFGVIGFHLIKGEAPFCLSGLERPDAIFIGGGFTRPDLFDCCWQSLKSGGRLVVNAVTLETNAILQSEARKIGARLIHISLAEAEPLGNFHVWRGALPITMMIARKT</sequence>
<dbReference type="CDD" id="cd02440">
    <property type="entry name" value="AdoMet_MTases"/>
    <property type="match status" value="1"/>
</dbReference>
<dbReference type="GO" id="GO:0032259">
    <property type="term" value="P:methylation"/>
    <property type="evidence" value="ECO:0007669"/>
    <property type="project" value="UniProtKB-KW"/>
</dbReference>
<organism evidence="7 8">
    <name type="scientific">Bartonella apis</name>
    <dbReference type="NCBI Taxonomy" id="1686310"/>
    <lineage>
        <taxon>Bacteria</taxon>
        <taxon>Pseudomonadati</taxon>
        <taxon>Pseudomonadota</taxon>
        <taxon>Alphaproteobacteria</taxon>
        <taxon>Hyphomicrobiales</taxon>
        <taxon>Bartonellaceae</taxon>
        <taxon>Bartonella</taxon>
    </lineage>
</organism>
<dbReference type="InterPro" id="IPR014008">
    <property type="entry name" value="Cbl_synth_MTase_CbiT"/>
</dbReference>
<evidence type="ECO:0000256" key="5">
    <source>
        <dbReference type="ARBA" id="ARBA00022691"/>
    </source>
</evidence>
<dbReference type="UniPathway" id="UPA00148"/>
<dbReference type="InterPro" id="IPR012818">
    <property type="entry name" value="CbiE"/>
</dbReference>
<dbReference type="InterPro" id="IPR050714">
    <property type="entry name" value="Cobalamin_biosynth_MTase"/>
</dbReference>
<dbReference type="RefSeq" id="WP_075870758.1">
    <property type="nucleotide sequence ID" value="NZ_CALYQA010000003.1"/>
</dbReference>
<evidence type="ECO:0000256" key="1">
    <source>
        <dbReference type="ARBA" id="ARBA00004953"/>
    </source>
</evidence>
<dbReference type="CDD" id="cd11644">
    <property type="entry name" value="Precorrin-6Y-MT"/>
    <property type="match status" value="1"/>
</dbReference>
<dbReference type="Gene3D" id="3.30.950.10">
    <property type="entry name" value="Methyltransferase, Cobalt-precorrin-4 Transmethylase, Domain 2"/>
    <property type="match status" value="1"/>
</dbReference>
<dbReference type="SUPFAM" id="SSF53335">
    <property type="entry name" value="S-adenosyl-L-methionine-dependent methyltransferases"/>
    <property type="match status" value="1"/>
</dbReference>
<keyword evidence="4 7" id="KW-0808">Transferase</keyword>
<dbReference type="EC" id="2.1.1.132" evidence="7"/>
<evidence type="ECO:0000313" key="7">
    <source>
        <dbReference type="EMBL" id="OLY42928.1"/>
    </source>
</evidence>
<dbReference type="OrthoDB" id="9787825at2"/>
<evidence type="ECO:0000313" key="8">
    <source>
        <dbReference type="Proteomes" id="UP000187344"/>
    </source>
</evidence>
<dbReference type="NCBIfam" id="TIGR02467">
    <property type="entry name" value="CbiE"/>
    <property type="match status" value="1"/>
</dbReference>
<dbReference type="InterPro" id="IPR000878">
    <property type="entry name" value="4pyrrol_Mease"/>
</dbReference>
<reference evidence="7 8" key="1">
    <citation type="submission" date="2016-12" db="EMBL/GenBank/DDBJ databases">
        <title>Comparative genomics of Bartonella apis.</title>
        <authorList>
            <person name="Engel P."/>
        </authorList>
    </citation>
    <scope>NUCLEOTIDE SEQUENCE [LARGE SCALE GENOMIC DNA]</scope>
    <source>
        <strain evidence="7 8">PEB0149</strain>
    </source>
</reference>
<dbReference type="Gene3D" id="3.40.50.150">
    <property type="entry name" value="Vaccinia Virus protein VP39"/>
    <property type="match status" value="1"/>
</dbReference>
<comment type="caution">
    <text evidence="7">The sequence shown here is derived from an EMBL/GenBank/DDBJ whole genome shotgun (WGS) entry which is preliminary data.</text>
</comment>
<dbReference type="Gene3D" id="3.40.1010.10">
    <property type="entry name" value="Cobalt-precorrin-4 Transmethylase, Domain 1"/>
    <property type="match status" value="1"/>
</dbReference>
<dbReference type="PIRSF" id="PIRSF036428">
    <property type="entry name" value="CobL"/>
    <property type="match status" value="1"/>
</dbReference>
<dbReference type="PANTHER" id="PTHR43182">
    <property type="entry name" value="COBALT-PRECORRIN-6B C(15)-METHYLTRANSFERASE (DECARBOXYLATING)"/>
    <property type="match status" value="1"/>
</dbReference>
<dbReference type="GO" id="GO:0046025">
    <property type="term" value="F:precorrin-6Y C5,15-methyltransferase (decarboxylating) activity"/>
    <property type="evidence" value="ECO:0007669"/>
    <property type="project" value="UniProtKB-EC"/>
</dbReference>
<dbReference type="SUPFAM" id="SSF53790">
    <property type="entry name" value="Tetrapyrrole methylase"/>
    <property type="match status" value="1"/>
</dbReference>
<dbReference type="InterPro" id="IPR035996">
    <property type="entry name" value="4pyrrol_Methylase_sf"/>
</dbReference>
<dbReference type="InterPro" id="IPR014777">
    <property type="entry name" value="4pyrrole_Mease_sub1"/>
</dbReference>
<evidence type="ECO:0000259" key="6">
    <source>
        <dbReference type="Pfam" id="PF00590"/>
    </source>
</evidence>
<dbReference type="Pfam" id="PF00590">
    <property type="entry name" value="TP_methylase"/>
    <property type="match status" value="1"/>
</dbReference>
<evidence type="ECO:0000256" key="4">
    <source>
        <dbReference type="ARBA" id="ARBA00022679"/>
    </source>
</evidence>
<feature type="domain" description="Tetrapyrrole methylase" evidence="6">
    <location>
        <begin position="7"/>
        <end position="191"/>
    </location>
</feature>
<gene>
    <name evidence="7" type="ORF">PEB0149_003440</name>
</gene>
<proteinExistence type="predicted"/>
<dbReference type="InterPro" id="IPR029063">
    <property type="entry name" value="SAM-dependent_MTases_sf"/>
</dbReference>
<keyword evidence="8" id="KW-1185">Reference proteome</keyword>
<keyword evidence="5" id="KW-0949">S-adenosyl-L-methionine</keyword>
<keyword evidence="2" id="KW-0169">Cobalamin biosynthesis</keyword>
<dbReference type="NCBIfam" id="TIGR02469">
    <property type="entry name" value="CbiT"/>
    <property type="match status" value="1"/>
</dbReference>
<dbReference type="InterPro" id="IPR006365">
    <property type="entry name" value="Cbl_synth_CobL"/>
</dbReference>
<dbReference type="GO" id="GO:0008276">
    <property type="term" value="F:protein methyltransferase activity"/>
    <property type="evidence" value="ECO:0007669"/>
    <property type="project" value="InterPro"/>
</dbReference>
<keyword evidence="3 7" id="KW-0489">Methyltransferase</keyword>
<name>A0A1R0F7J0_9HYPH</name>
<evidence type="ECO:0000256" key="3">
    <source>
        <dbReference type="ARBA" id="ARBA00022603"/>
    </source>
</evidence>